<feature type="compositionally biased region" description="Basic and acidic residues" evidence="1">
    <location>
        <begin position="476"/>
        <end position="485"/>
    </location>
</feature>
<feature type="compositionally biased region" description="Low complexity" evidence="1">
    <location>
        <begin position="388"/>
        <end position="398"/>
    </location>
</feature>
<feature type="compositionally biased region" description="Low complexity" evidence="1">
    <location>
        <begin position="118"/>
        <end position="132"/>
    </location>
</feature>
<feature type="compositionally biased region" description="Basic and acidic residues" evidence="1">
    <location>
        <begin position="420"/>
        <end position="429"/>
    </location>
</feature>
<sequence length="500" mass="53906">MDTIHESTERMAVMSGVWPEPTTSSSSGASAGAGPSRSRTEPIISISPAVDRRPETPSSMKSPVGRKTSFRVPKWVKRSGSSRTITASVRSAPEAWRPQIEHLGGGRVEDADVPSIESALSSNNNSAPQSPSTLLVPGSTLGNRALKSDTGSIDSRATKWFDFYKEPPSETERSQSQPPPLRPKPSHERLPSRGGEDPAPPSPLSATDLRPPPLRLPSSEKSRSPKTPPPNTPLPSLPSSPRPTGQQPTPLARKDSKYKPLPILPPQQHRAEGGGSVAADKANPGSDRPKKPEYAVRSPSSQSQRAAAAAGGGAGGVSANRQDDWAFVAPPAIHVDTPPPTPDGTDLESIVGAYGGSKERREEQQRVQNKNSSDGAGAPYVPTPNAQTTSSATTTTTTSREREKGRGEEEETKPTRLARRPSERVDSLRHTRQERIWLHVNYRGEAPFLKAWGLDIGRRSDRLEGLAILRELIHAEAQERKRERGSSVGRQGGVDRDERE</sequence>
<dbReference type="AlphaFoldDB" id="A0AAJ0GZW6"/>
<evidence type="ECO:0000313" key="2">
    <source>
        <dbReference type="EMBL" id="KAK3309238.1"/>
    </source>
</evidence>
<protein>
    <submittedName>
        <fullName evidence="2">Uncharacterized protein</fullName>
    </submittedName>
</protein>
<evidence type="ECO:0000313" key="3">
    <source>
        <dbReference type="Proteomes" id="UP001273166"/>
    </source>
</evidence>
<gene>
    <name evidence="2" type="ORF">B0T15DRAFT_573259</name>
</gene>
<proteinExistence type="predicted"/>
<dbReference type="Proteomes" id="UP001273166">
    <property type="component" value="Unassembled WGS sequence"/>
</dbReference>
<feature type="compositionally biased region" description="Pro residues" evidence="1">
    <location>
        <begin position="226"/>
        <end position="241"/>
    </location>
</feature>
<name>A0AAJ0GZW6_9PEZI</name>
<organism evidence="2 3">
    <name type="scientific">Chaetomium strumarium</name>
    <dbReference type="NCBI Taxonomy" id="1170767"/>
    <lineage>
        <taxon>Eukaryota</taxon>
        <taxon>Fungi</taxon>
        <taxon>Dikarya</taxon>
        <taxon>Ascomycota</taxon>
        <taxon>Pezizomycotina</taxon>
        <taxon>Sordariomycetes</taxon>
        <taxon>Sordariomycetidae</taxon>
        <taxon>Sordariales</taxon>
        <taxon>Chaetomiaceae</taxon>
        <taxon>Chaetomium</taxon>
    </lineage>
</organism>
<keyword evidence="3" id="KW-1185">Reference proteome</keyword>
<feature type="region of interest" description="Disordered" evidence="1">
    <location>
        <begin position="476"/>
        <end position="500"/>
    </location>
</feature>
<dbReference type="RefSeq" id="XP_062725018.1">
    <property type="nucleotide sequence ID" value="XM_062870921.1"/>
</dbReference>
<accession>A0AAJ0GZW6</accession>
<reference evidence="2" key="2">
    <citation type="submission" date="2023-06" db="EMBL/GenBank/DDBJ databases">
        <authorList>
            <consortium name="Lawrence Berkeley National Laboratory"/>
            <person name="Mondo S.J."/>
            <person name="Hensen N."/>
            <person name="Bonometti L."/>
            <person name="Westerberg I."/>
            <person name="Brannstrom I.O."/>
            <person name="Guillou S."/>
            <person name="Cros-Aarteil S."/>
            <person name="Calhoun S."/>
            <person name="Haridas S."/>
            <person name="Kuo A."/>
            <person name="Pangilinan J."/>
            <person name="Riley R."/>
            <person name="Labutti K."/>
            <person name="Andreopoulos B."/>
            <person name="Lipzen A."/>
            <person name="Chen C."/>
            <person name="Yanf M."/>
            <person name="Daum C."/>
            <person name="Ng V."/>
            <person name="Clum A."/>
            <person name="Steindorff A."/>
            <person name="Ohm R."/>
            <person name="Martin F."/>
            <person name="Silar P."/>
            <person name="Natvig D."/>
            <person name="Lalanne C."/>
            <person name="Gautier V."/>
            <person name="Ament-Velasquez S.L."/>
            <person name="Kruys A."/>
            <person name="Hutchinson M.I."/>
            <person name="Powell A.J."/>
            <person name="Barry K."/>
            <person name="Miller A.N."/>
            <person name="Grigoriev I.V."/>
            <person name="Debuchy R."/>
            <person name="Gladieux P."/>
            <person name="Thoren M.H."/>
            <person name="Johannesson H."/>
        </authorList>
    </citation>
    <scope>NUCLEOTIDE SEQUENCE</scope>
    <source>
        <strain evidence="2">CBS 333.67</strain>
    </source>
</reference>
<feature type="compositionally biased region" description="Low complexity" evidence="1">
    <location>
        <begin position="21"/>
        <end position="37"/>
    </location>
</feature>
<dbReference type="GeneID" id="87889750"/>
<feature type="compositionally biased region" description="Basic and acidic residues" evidence="1">
    <location>
        <begin position="156"/>
        <end position="173"/>
    </location>
</feature>
<feature type="compositionally biased region" description="Low complexity" evidence="1">
    <location>
        <begin position="295"/>
        <end position="309"/>
    </location>
</feature>
<feature type="compositionally biased region" description="Basic and acidic residues" evidence="1">
    <location>
        <begin position="185"/>
        <end position="196"/>
    </location>
</feature>
<reference evidence="2" key="1">
    <citation type="journal article" date="2023" name="Mol. Phylogenet. Evol.">
        <title>Genome-scale phylogeny and comparative genomics of the fungal order Sordariales.</title>
        <authorList>
            <person name="Hensen N."/>
            <person name="Bonometti L."/>
            <person name="Westerberg I."/>
            <person name="Brannstrom I.O."/>
            <person name="Guillou S."/>
            <person name="Cros-Aarteil S."/>
            <person name="Calhoun S."/>
            <person name="Haridas S."/>
            <person name="Kuo A."/>
            <person name="Mondo S."/>
            <person name="Pangilinan J."/>
            <person name="Riley R."/>
            <person name="LaButti K."/>
            <person name="Andreopoulos B."/>
            <person name="Lipzen A."/>
            <person name="Chen C."/>
            <person name="Yan M."/>
            <person name="Daum C."/>
            <person name="Ng V."/>
            <person name="Clum A."/>
            <person name="Steindorff A."/>
            <person name="Ohm R.A."/>
            <person name="Martin F."/>
            <person name="Silar P."/>
            <person name="Natvig D.O."/>
            <person name="Lalanne C."/>
            <person name="Gautier V."/>
            <person name="Ament-Velasquez S.L."/>
            <person name="Kruys A."/>
            <person name="Hutchinson M.I."/>
            <person name="Powell A.J."/>
            <person name="Barry K."/>
            <person name="Miller A.N."/>
            <person name="Grigoriev I.V."/>
            <person name="Debuchy R."/>
            <person name="Gladieux P."/>
            <person name="Hiltunen Thoren M."/>
            <person name="Johannesson H."/>
        </authorList>
    </citation>
    <scope>NUCLEOTIDE SEQUENCE</scope>
    <source>
        <strain evidence="2">CBS 333.67</strain>
    </source>
</reference>
<feature type="compositionally biased region" description="Polar residues" evidence="1">
    <location>
        <begin position="79"/>
        <end position="89"/>
    </location>
</feature>
<feature type="region of interest" description="Disordered" evidence="1">
    <location>
        <begin position="1"/>
        <end position="429"/>
    </location>
</feature>
<dbReference type="EMBL" id="JAUDZG010000002">
    <property type="protein sequence ID" value="KAK3309238.1"/>
    <property type="molecule type" value="Genomic_DNA"/>
</dbReference>
<evidence type="ECO:0000256" key="1">
    <source>
        <dbReference type="SAM" id="MobiDB-lite"/>
    </source>
</evidence>
<comment type="caution">
    <text evidence="2">The sequence shown here is derived from an EMBL/GenBank/DDBJ whole genome shotgun (WGS) entry which is preliminary data.</text>
</comment>